<gene>
    <name evidence="3" type="ORF">BDQ12DRAFT_716910</name>
</gene>
<feature type="transmembrane region" description="Helical" evidence="2">
    <location>
        <begin position="132"/>
        <end position="150"/>
    </location>
</feature>
<dbReference type="OrthoDB" id="3268450at2759"/>
<keyword evidence="2" id="KW-0812">Transmembrane</keyword>
<dbReference type="Proteomes" id="UP000308652">
    <property type="component" value="Unassembled WGS sequence"/>
</dbReference>
<reference evidence="3 4" key="1">
    <citation type="journal article" date="2019" name="Nat. Ecol. Evol.">
        <title>Megaphylogeny resolves global patterns of mushroom evolution.</title>
        <authorList>
            <person name="Varga T."/>
            <person name="Krizsan K."/>
            <person name="Foldi C."/>
            <person name="Dima B."/>
            <person name="Sanchez-Garcia M."/>
            <person name="Sanchez-Ramirez S."/>
            <person name="Szollosi G.J."/>
            <person name="Szarkandi J.G."/>
            <person name="Papp V."/>
            <person name="Albert L."/>
            <person name="Andreopoulos W."/>
            <person name="Angelini C."/>
            <person name="Antonin V."/>
            <person name="Barry K.W."/>
            <person name="Bougher N.L."/>
            <person name="Buchanan P."/>
            <person name="Buyck B."/>
            <person name="Bense V."/>
            <person name="Catcheside P."/>
            <person name="Chovatia M."/>
            <person name="Cooper J."/>
            <person name="Damon W."/>
            <person name="Desjardin D."/>
            <person name="Finy P."/>
            <person name="Geml J."/>
            <person name="Haridas S."/>
            <person name="Hughes K."/>
            <person name="Justo A."/>
            <person name="Karasinski D."/>
            <person name="Kautmanova I."/>
            <person name="Kiss B."/>
            <person name="Kocsube S."/>
            <person name="Kotiranta H."/>
            <person name="LaButti K.M."/>
            <person name="Lechner B.E."/>
            <person name="Liimatainen K."/>
            <person name="Lipzen A."/>
            <person name="Lukacs Z."/>
            <person name="Mihaltcheva S."/>
            <person name="Morgado L.N."/>
            <person name="Niskanen T."/>
            <person name="Noordeloos M.E."/>
            <person name="Ohm R.A."/>
            <person name="Ortiz-Santana B."/>
            <person name="Ovrebo C."/>
            <person name="Racz N."/>
            <person name="Riley R."/>
            <person name="Savchenko A."/>
            <person name="Shiryaev A."/>
            <person name="Soop K."/>
            <person name="Spirin V."/>
            <person name="Szebenyi C."/>
            <person name="Tomsovsky M."/>
            <person name="Tulloss R.E."/>
            <person name="Uehling J."/>
            <person name="Grigoriev I.V."/>
            <person name="Vagvolgyi C."/>
            <person name="Papp T."/>
            <person name="Martin F.M."/>
            <person name="Miettinen O."/>
            <person name="Hibbett D.S."/>
            <person name="Nagy L.G."/>
        </authorList>
    </citation>
    <scope>NUCLEOTIDE SEQUENCE [LARGE SCALE GENOMIC DNA]</scope>
    <source>
        <strain evidence="3 4">CBS 166.37</strain>
    </source>
</reference>
<sequence length="363" mass="40758">MDSEDSQTSVSSQESTNLKHSIPGSWHPKLTPYRLSFILTTASFGTVKAICTHYNQDVASITLEWISGVVVFILLFWLGLYESESYKFKSTKMSWLFHFDCIEWLLFSSSPRARTNNLTQAHSNSFLKVQKYLPITGYDILVSNVAIIFGSSKGALAYLGHESSFNALDWLWATVVTISLYILGLYVDSPRNVLHFHVLFRKDYGPFLGNAITSSSTFSALMLLYILGFGLPIRGIIYFSLQLQAAWSEPMHYGPAEPIGEQIKGVTLHTGTSFDRAHDISLRMLVLGGISACIILMFAALTIPSRFLSENISTWLAKRYPSRFKSAPWYQPGPEKSPFRVPGRMFLIGLLRKANNFASCPPY</sequence>
<evidence type="ECO:0000256" key="2">
    <source>
        <dbReference type="SAM" id="Phobius"/>
    </source>
</evidence>
<feature type="transmembrane region" description="Helical" evidence="2">
    <location>
        <begin position="207"/>
        <end position="231"/>
    </location>
</feature>
<organism evidence="3 4">
    <name type="scientific">Crucibulum laeve</name>
    <dbReference type="NCBI Taxonomy" id="68775"/>
    <lineage>
        <taxon>Eukaryota</taxon>
        <taxon>Fungi</taxon>
        <taxon>Dikarya</taxon>
        <taxon>Basidiomycota</taxon>
        <taxon>Agaricomycotina</taxon>
        <taxon>Agaricomycetes</taxon>
        <taxon>Agaricomycetidae</taxon>
        <taxon>Agaricales</taxon>
        <taxon>Agaricineae</taxon>
        <taxon>Nidulariaceae</taxon>
        <taxon>Crucibulum</taxon>
    </lineage>
</organism>
<name>A0A5C3LFV3_9AGAR</name>
<feature type="region of interest" description="Disordered" evidence="1">
    <location>
        <begin position="1"/>
        <end position="23"/>
    </location>
</feature>
<protein>
    <submittedName>
        <fullName evidence="3">Uncharacterized protein</fullName>
    </submittedName>
</protein>
<evidence type="ECO:0000256" key="1">
    <source>
        <dbReference type="SAM" id="MobiDB-lite"/>
    </source>
</evidence>
<evidence type="ECO:0000313" key="4">
    <source>
        <dbReference type="Proteomes" id="UP000308652"/>
    </source>
</evidence>
<keyword evidence="4" id="KW-1185">Reference proteome</keyword>
<feature type="transmembrane region" description="Helical" evidence="2">
    <location>
        <begin position="63"/>
        <end position="81"/>
    </location>
</feature>
<keyword evidence="2" id="KW-1133">Transmembrane helix</keyword>
<feature type="compositionally biased region" description="Polar residues" evidence="1">
    <location>
        <begin position="1"/>
        <end position="19"/>
    </location>
</feature>
<dbReference type="EMBL" id="ML213729">
    <property type="protein sequence ID" value="TFK31592.1"/>
    <property type="molecule type" value="Genomic_DNA"/>
</dbReference>
<accession>A0A5C3LFV3</accession>
<proteinExistence type="predicted"/>
<keyword evidence="2" id="KW-0472">Membrane</keyword>
<evidence type="ECO:0000313" key="3">
    <source>
        <dbReference type="EMBL" id="TFK31592.1"/>
    </source>
</evidence>
<feature type="transmembrane region" description="Helical" evidence="2">
    <location>
        <begin position="280"/>
        <end position="303"/>
    </location>
</feature>
<feature type="transmembrane region" description="Helical" evidence="2">
    <location>
        <begin position="170"/>
        <end position="187"/>
    </location>
</feature>
<dbReference type="AlphaFoldDB" id="A0A5C3LFV3"/>